<dbReference type="Gene3D" id="3.10.180.10">
    <property type="entry name" value="2,3-Dihydroxybiphenyl 1,2-Dioxygenase, domain 1"/>
    <property type="match status" value="2"/>
</dbReference>
<evidence type="ECO:0000259" key="1">
    <source>
        <dbReference type="PROSITE" id="PS51819"/>
    </source>
</evidence>
<dbReference type="InterPro" id="IPR004360">
    <property type="entry name" value="Glyas_Fos-R_dOase_dom"/>
</dbReference>
<proteinExistence type="predicted"/>
<evidence type="ECO:0000313" key="3">
    <source>
        <dbReference type="Proteomes" id="UP000309676"/>
    </source>
</evidence>
<feature type="domain" description="VOC" evidence="1">
    <location>
        <begin position="140"/>
        <end position="259"/>
    </location>
</feature>
<accession>A0A5R9GE16</accession>
<evidence type="ECO:0000313" key="2">
    <source>
        <dbReference type="EMBL" id="TLS50893.1"/>
    </source>
</evidence>
<comment type="caution">
    <text evidence="2">The sequence shown here is derived from an EMBL/GenBank/DDBJ whole genome shotgun (WGS) entry which is preliminary data.</text>
</comment>
<dbReference type="InterPro" id="IPR037523">
    <property type="entry name" value="VOC_core"/>
</dbReference>
<protein>
    <submittedName>
        <fullName evidence="2">VOC family protein</fullName>
    </submittedName>
</protein>
<dbReference type="PROSITE" id="PS51819">
    <property type="entry name" value="VOC"/>
    <property type="match status" value="1"/>
</dbReference>
<dbReference type="SUPFAM" id="SSF54593">
    <property type="entry name" value="Glyoxalase/Bleomycin resistance protein/Dihydroxybiphenyl dioxygenase"/>
    <property type="match status" value="2"/>
</dbReference>
<dbReference type="OrthoDB" id="2184229at2"/>
<name>A0A5R9GE16_9BACL</name>
<keyword evidence="3" id="KW-1185">Reference proteome</keyword>
<dbReference type="Pfam" id="PF00903">
    <property type="entry name" value="Glyoxalase"/>
    <property type="match status" value="1"/>
</dbReference>
<dbReference type="Proteomes" id="UP000309676">
    <property type="component" value="Unassembled WGS sequence"/>
</dbReference>
<reference evidence="2 3" key="1">
    <citation type="submission" date="2019-05" db="EMBL/GenBank/DDBJ databases">
        <authorList>
            <person name="Narsing Rao M.P."/>
            <person name="Li W.J."/>
        </authorList>
    </citation>
    <scope>NUCLEOTIDE SEQUENCE [LARGE SCALE GENOMIC DNA]</scope>
    <source>
        <strain evidence="2 3">SYSU_K30003</strain>
    </source>
</reference>
<dbReference type="CDD" id="cd06587">
    <property type="entry name" value="VOC"/>
    <property type="match status" value="1"/>
</dbReference>
<organism evidence="2 3">
    <name type="scientific">Paenibacillus antri</name>
    <dbReference type="NCBI Taxonomy" id="2582848"/>
    <lineage>
        <taxon>Bacteria</taxon>
        <taxon>Bacillati</taxon>
        <taxon>Bacillota</taxon>
        <taxon>Bacilli</taxon>
        <taxon>Bacillales</taxon>
        <taxon>Paenibacillaceae</taxon>
        <taxon>Paenibacillus</taxon>
    </lineage>
</organism>
<dbReference type="EMBL" id="VCIW01000012">
    <property type="protein sequence ID" value="TLS50893.1"/>
    <property type="molecule type" value="Genomic_DNA"/>
</dbReference>
<dbReference type="RefSeq" id="WP_138195579.1">
    <property type="nucleotide sequence ID" value="NZ_VCIW01000012.1"/>
</dbReference>
<gene>
    <name evidence="2" type="ORF">FE782_17750</name>
</gene>
<sequence length="265" mass="30233">MFDRIDRVILPVRDASKSAERYEREFEFRVARRGSREIDLQVHRGETLLTLTEPEPGEPFRPLPSLHPEGHVPCFNFYTHWEDLHRDWLGGRGLPTTDVMRTPHMNVCEMTDGDGNAVGICHEKASSLYFTPPEGPLAPMFHRVLAAFLPVRDLEASVRWYTEALGFSLFNHWGDGADLKVGAGETIVTMIRMDEPTFRRAREGVRDRPYFSLRTARIHEAYRAMAAIGATADRCAEQDGVSRFHARSPEGIMIRISEKERVRIG</sequence>
<dbReference type="InterPro" id="IPR029068">
    <property type="entry name" value="Glyas_Bleomycin-R_OHBP_Dase"/>
</dbReference>
<dbReference type="AlphaFoldDB" id="A0A5R9GE16"/>